<dbReference type="GO" id="GO:0004445">
    <property type="term" value="F:inositol-polyphosphate 5-phosphatase activity"/>
    <property type="evidence" value="ECO:0007669"/>
    <property type="project" value="TreeGrafter"/>
</dbReference>
<keyword evidence="18" id="KW-1133">Transmembrane helix</keyword>
<evidence type="ECO:0000256" key="18">
    <source>
        <dbReference type="SAM" id="Phobius"/>
    </source>
</evidence>
<evidence type="ECO:0000256" key="2">
    <source>
        <dbReference type="ARBA" id="ARBA00004170"/>
    </source>
</evidence>
<evidence type="ECO:0000256" key="1">
    <source>
        <dbReference type="ARBA" id="ARBA00004123"/>
    </source>
</evidence>
<dbReference type="AlphaFoldDB" id="H3AZW7"/>
<dbReference type="EMBL" id="AFYH01080814">
    <property type="status" value="NOT_ANNOTATED_CDS"/>
    <property type="molecule type" value="Genomic_DNA"/>
</dbReference>
<evidence type="ECO:0000256" key="15">
    <source>
        <dbReference type="ARBA" id="ARBA00023377"/>
    </source>
</evidence>
<dbReference type="InterPro" id="IPR036860">
    <property type="entry name" value="SH2_dom_sf"/>
</dbReference>
<keyword evidence="7" id="KW-0963">Cytoplasm</keyword>
<keyword evidence="18" id="KW-0812">Transmembrane</keyword>
<reference evidence="21" key="1">
    <citation type="submission" date="2011-08" db="EMBL/GenBank/DDBJ databases">
        <title>The draft genome of Latimeria chalumnae.</title>
        <authorList>
            <person name="Di Palma F."/>
            <person name="Alfoldi J."/>
            <person name="Johnson J."/>
            <person name="Berlin A."/>
            <person name="Gnerre S."/>
            <person name="Jaffe D."/>
            <person name="MacCallum I."/>
            <person name="Young S."/>
            <person name="Walker B.J."/>
            <person name="Lander E."/>
            <person name="Lindblad-Toh K."/>
        </authorList>
    </citation>
    <scope>NUCLEOTIDE SEQUENCE [LARGE SCALE GENOMIC DNA]</scope>
    <source>
        <strain evidence="21">Wild caught</strain>
    </source>
</reference>
<dbReference type="EMBL" id="AFYH01080813">
    <property type="status" value="NOT_ANNOTATED_CDS"/>
    <property type="molecule type" value="Genomic_DNA"/>
</dbReference>
<dbReference type="GO" id="GO:0043569">
    <property type="term" value="P:negative regulation of insulin-like growth factor receptor signaling pathway"/>
    <property type="evidence" value="ECO:0007669"/>
    <property type="project" value="TreeGrafter"/>
</dbReference>
<dbReference type="Gene3D" id="3.30.505.10">
    <property type="entry name" value="SH2 domain"/>
    <property type="match status" value="1"/>
</dbReference>
<dbReference type="SMART" id="SM00128">
    <property type="entry name" value="IPPc"/>
    <property type="match status" value="1"/>
</dbReference>
<dbReference type="PANTHER" id="PTHR46051">
    <property type="entry name" value="SH2 DOMAIN-CONTAINING PROTEIN"/>
    <property type="match status" value="1"/>
</dbReference>
<gene>
    <name evidence="20" type="primary">LOC102351582</name>
</gene>
<dbReference type="GO" id="GO:0046856">
    <property type="term" value="P:phosphatidylinositol dephosphorylation"/>
    <property type="evidence" value="ECO:0007669"/>
    <property type="project" value="InterPro"/>
</dbReference>
<evidence type="ECO:0000256" key="4">
    <source>
        <dbReference type="ARBA" id="ARBA00004514"/>
    </source>
</evidence>
<comment type="similarity">
    <text evidence="5">Belongs to the inositol 1,4,5-trisphosphate 5-phosphatase family.</text>
</comment>
<comment type="catalytic activity">
    <reaction evidence="15">
        <text>a 1,2-diacyl-sn-glycero-3-phospho-(1D-myo-inositol-3,4,5-trisphosphate) + H2O = a 1,2-diacyl-sn-glycero-3-phospho-(1D-myo-inositol-3,4-bisphosphate) + phosphate</text>
        <dbReference type="Rhea" id="RHEA:25528"/>
        <dbReference type="ChEBI" id="CHEBI:15377"/>
        <dbReference type="ChEBI" id="CHEBI:43474"/>
        <dbReference type="ChEBI" id="CHEBI:57658"/>
        <dbReference type="ChEBI" id="CHEBI:57836"/>
        <dbReference type="EC" id="3.1.3.86"/>
    </reaction>
    <physiologicalReaction direction="left-to-right" evidence="15">
        <dbReference type="Rhea" id="RHEA:25529"/>
    </physiologicalReaction>
</comment>
<sequence length="889" mass="100486">AGTMSMAPWYHWDISRVRAEDLLAKAGKDGSFLVRDSESVPGAYALCLLFQRQVHTYRILPDEEGLLAVQTTQGAQIKCFQTLNDLIATYQQPHKGLVTPLLFPVRQEETPEEGSDDLKTRTYDTALSCPTVPSQASRAQISQLLQQRLQEQSSLSSPSEFLGLLSEYLKTNLQLDLETMKSGTPKLWHLNKALGVACKGLHSELDFTLSSLETLVKVFDHPNSPMAPQKKQTPRLTLENLISKISTLNNLLSSLEKKVLNALQETVSHLNLALPNTPAGTSPASKTIPVQNFEVKLGKSQRASLTVDVEGGKVILKKLNSSVEELISHEKILQLIKYQNSQNKLRFVFDKEGQKNQQRDFIFENARVSNVSYCCGLNFLSVCPTPHCFFPTCRKKEGFCQLLQLMRMKHSNLDEPDMISLYIGTWNMGGALPPKNIASWLQSKGLGKTQDETTTSIPQDVYVIGSQENPLGDREWTEFLRAAIKSVTETDVKLVAIQSLWNIKLTVLVKVEHENRISHVNTSSVKTGIANTLGNKGAVGMSFLFNGTSFGFVNCHLTSGTEKTHRLALRTIRHCHVKDREMLKNATIHVSCRRNQNYHDIIRSLLLGDKQLSAFDTTLRFTHLFWFGDLNYRLDMDVQDILNHIHKKDFETLLSVDQLNLEKEKNKVFLRFNEEEINFPPTYRYERGSRDSYMWQKVKATGVRVNVPSWCDRILWKSYPETHIVCNSYGCPDDIVTSDHSPVFATFEVGVTSQFVSNKDPGCRSEEALIEFETIEAIVKACSRAKFFIEFHSSCLEDFKKSWENNSQSSDIPGFLKLGWSATQLPMVGLAFFTFLLLFSVSHDCSNNLRILNPILSEMEYLLDQHLLLTVKSVDGYESYGTYNTLNAY</sequence>
<keyword evidence="11 16" id="KW-0727">SH2 domain</keyword>
<keyword evidence="14" id="KW-0539">Nucleus</keyword>
<dbReference type="HOGENOM" id="CLU_007493_1_0_1"/>
<name>H3AZW7_LATCH</name>
<evidence type="ECO:0000256" key="7">
    <source>
        <dbReference type="ARBA" id="ARBA00022490"/>
    </source>
</evidence>
<organism evidence="20 21">
    <name type="scientific">Latimeria chalumnae</name>
    <name type="common">Coelacanth</name>
    <dbReference type="NCBI Taxonomy" id="7897"/>
    <lineage>
        <taxon>Eukaryota</taxon>
        <taxon>Metazoa</taxon>
        <taxon>Chordata</taxon>
        <taxon>Craniata</taxon>
        <taxon>Vertebrata</taxon>
        <taxon>Euteleostomi</taxon>
        <taxon>Coelacanthiformes</taxon>
        <taxon>Coelacanthidae</taxon>
        <taxon>Latimeria</taxon>
    </lineage>
</organism>
<protein>
    <recommendedName>
        <fullName evidence="6">phosphatidylinositol-3,4,5-trisphosphate 5-phosphatase</fullName>
        <ecNumber evidence="6">3.1.3.86</ecNumber>
    </recommendedName>
</protein>
<evidence type="ECO:0000256" key="17">
    <source>
        <dbReference type="SAM" id="Coils"/>
    </source>
</evidence>
<evidence type="ECO:0000256" key="16">
    <source>
        <dbReference type="PROSITE-ProRule" id="PRU00191"/>
    </source>
</evidence>
<evidence type="ECO:0000256" key="12">
    <source>
        <dbReference type="ARBA" id="ARBA00023136"/>
    </source>
</evidence>
<dbReference type="Bgee" id="ENSLACG00000013370">
    <property type="expression patterns" value="Expressed in pharyngeal gill and 3 other cell types or tissues"/>
</dbReference>
<dbReference type="InterPro" id="IPR036691">
    <property type="entry name" value="Endo/exonu/phosph_ase_sf"/>
</dbReference>
<evidence type="ECO:0000256" key="5">
    <source>
        <dbReference type="ARBA" id="ARBA00008734"/>
    </source>
</evidence>
<dbReference type="GO" id="GO:0005829">
    <property type="term" value="C:cytosol"/>
    <property type="evidence" value="ECO:0007669"/>
    <property type="project" value="UniProtKB-SubCell"/>
</dbReference>
<dbReference type="InterPro" id="IPR057510">
    <property type="entry name" value="C2_SHIP1-2_first"/>
</dbReference>
<dbReference type="FunFam" id="3.60.10.10:FF:000005">
    <property type="entry name" value="phosphatidylinositol 3,4,5-trisphosphate 5-phosphatase 1"/>
    <property type="match status" value="1"/>
</dbReference>
<dbReference type="InterPro" id="IPR000980">
    <property type="entry name" value="SH2"/>
</dbReference>
<evidence type="ECO:0000256" key="9">
    <source>
        <dbReference type="ARBA" id="ARBA00022801"/>
    </source>
</evidence>
<dbReference type="GeneTree" id="ENSGT00940000156576"/>
<accession>H3AZW7</accession>
<keyword evidence="21" id="KW-1185">Reference proteome</keyword>
<keyword evidence="10" id="KW-0391">Immunity</keyword>
<evidence type="ECO:0000313" key="21">
    <source>
        <dbReference type="Proteomes" id="UP000008672"/>
    </source>
</evidence>
<evidence type="ECO:0000259" key="19">
    <source>
        <dbReference type="PROSITE" id="PS50001"/>
    </source>
</evidence>
<dbReference type="InterPro" id="IPR000300">
    <property type="entry name" value="IPPc"/>
</dbReference>
<dbReference type="Gene3D" id="3.60.10.10">
    <property type="entry name" value="Endonuclease/exonuclease/phosphatase"/>
    <property type="match status" value="1"/>
</dbReference>
<dbReference type="Ensembl" id="ENSLACT00000015294.1">
    <property type="protein sequence ID" value="ENSLACP00000015188.1"/>
    <property type="gene ID" value="ENSLACG00000013370.1"/>
</dbReference>
<dbReference type="SUPFAM" id="SSF55550">
    <property type="entry name" value="SH2 domain"/>
    <property type="match status" value="1"/>
</dbReference>
<dbReference type="GO" id="GO:0034485">
    <property type="term" value="F:phosphatidylinositol-3,4,5-trisphosphate 5-phosphatase activity"/>
    <property type="evidence" value="ECO:0007669"/>
    <property type="project" value="UniProtKB-EC"/>
</dbReference>
<dbReference type="EMBL" id="AFYH01080816">
    <property type="status" value="NOT_ANNOTATED_CDS"/>
    <property type="molecule type" value="Genomic_DNA"/>
</dbReference>
<dbReference type="PROSITE" id="PS50001">
    <property type="entry name" value="SH2"/>
    <property type="match status" value="1"/>
</dbReference>
<keyword evidence="9" id="KW-0378">Hydrolase</keyword>
<reference evidence="20" key="3">
    <citation type="submission" date="2025-09" db="UniProtKB">
        <authorList>
            <consortium name="Ensembl"/>
        </authorList>
    </citation>
    <scope>IDENTIFICATION</scope>
</reference>
<keyword evidence="12 18" id="KW-0472">Membrane</keyword>
<dbReference type="GO" id="GO:0050776">
    <property type="term" value="P:regulation of immune response"/>
    <property type="evidence" value="ECO:0007669"/>
    <property type="project" value="TreeGrafter"/>
</dbReference>
<dbReference type="Pfam" id="PF24150">
    <property type="entry name" value="C2_SHIP1-2_first"/>
    <property type="match status" value="1"/>
</dbReference>
<dbReference type="Pfam" id="PF00017">
    <property type="entry name" value="SH2"/>
    <property type="match status" value="1"/>
</dbReference>
<reference evidence="20" key="2">
    <citation type="submission" date="2025-08" db="UniProtKB">
        <authorList>
            <consortium name="Ensembl"/>
        </authorList>
    </citation>
    <scope>IDENTIFICATION</scope>
</reference>
<proteinExistence type="inferred from homology"/>
<evidence type="ECO:0000256" key="6">
    <source>
        <dbReference type="ARBA" id="ARBA00012981"/>
    </source>
</evidence>
<keyword evidence="17" id="KW-0175">Coiled coil</keyword>
<feature type="transmembrane region" description="Helical" evidence="18">
    <location>
        <begin position="818"/>
        <end position="841"/>
    </location>
</feature>
<dbReference type="Pfam" id="PF22669">
    <property type="entry name" value="Exo_endo_phos2"/>
    <property type="match status" value="1"/>
</dbReference>
<dbReference type="EMBL" id="AFYH01080815">
    <property type="status" value="NOT_ANNOTATED_CDS"/>
    <property type="molecule type" value="Genomic_DNA"/>
</dbReference>
<dbReference type="SUPFAM" id="SSF56219">
    <property type="entry name" value="DNase I-like"/>
    <property type="match status" value="1"/>
</dbReference>
<dbReference type="GO" id="GO:0002376">
    <property type="term" value="P:immune system process"/>
    <property type="evidence" value="ECO:0007669"/>
    <property type="project" value="UniProtKB-KW"/>
</dbReference>
<dbReference type="PANTHER" id="PTHR46051:SF2">
    <property type="entry name" value="PHOSPHATIDYLINOSITOL 3,4,5-TRISPHOSPHATE 5-PHOSPHATASE 2"/>
    <property type="match status" value="1"/>
</dbReference>
<evidence type="ECO:0000256" key="14">
    <source>
        <dbReference type="ARBA" id="ARBA00023242"/>
    </source>
</evidence>
<evidence type="ECO:0000313" key="20">
    <source>
        <dbReference type="Ensembl" id="ENSLACP00000015188.1"/>
    </source>
</evidence>
<feature type="coiled-coil region" evidence="17">
    <location>
        <begin position="238"/>
        <end position="265"/>
    </location>
</feature>
<keyword evidence="8" id="KW-0597">Phosphoprotein</keyword>
<dbReference type="Pfam" id="PF24147">
    <property type="entry name" value="C2_SHIP1-2_2nd"/>
    <property type="match status" value="2"/>
</dbReference>
<keyword evidence="13" id="KW-0206">Cytoskeleton</keyword>
<dbReference type="PRINTS" id="PR00401">
    <property type="entry name" value="SH2DOMAIN"/>
</dbReference>
<evidence type="ECO:0000256" key="8">
    <source>
        <dbReference type="ARBA" id="ARBA00022553"/>
    </source>
</evidence>
<dbReference type="GO" id="GO:0005634">
    <property type="term" value="C:nucleus"/>
    <property type="evidence" value="ECO:0007669"/>
    <property type="project" value="UniProtKB-SubCell"/>
</dbReference>
<evidence type="ECO:0000256" key="3">
    <source>
        <dbReference type="ARBA" id="ARBA00004245"/>
    </source>
</evidence>
<evidence type="ECO:0000256" key="11">
    <source>
        <dbReference type="ARBA" id="ARBA00022999"/>
    </source>
</evidence>
<comment type="subcellular location">
    <subcellularLocation>
        <location evidence="3">Cytoplasm</location>
        <location evidence="3">Cytoskeleton</location>
    </subcellularLocation>
    <subcellularLocation>
        <location evidence="4">Cytoplasm</location>
        <location evidence="4">Cytosol</location>
    </subcellularLocation>
    <subcellularLocation>
        <location evidence="2">Membrane</location>
        <topology evidence="2">Peripheral membrane protein</topology>
    </subcellularLocation>
    <subcellularLocation>
        <location evidence="1">Nucleus</location>
    </subcellularLocation>
</comment>
<dbReference type="CDD" id="cd10343">
    <property type="entry name" value="SH2_SHIP"/>
    <property type="match status" value="1"/>
</dbReference>
<evidence type="ECO:0000256" key="10">
    <source>
        <dbReference type="ARBA" id="ARBA00022859"/>
    </source>
</evidence>
<dbReference type="Proteomes" id="UP000008672">
    <property type="component" value="Unassembled WGS sequence"/>
</dbReference>
<evidence type="ECO:0000256" key="13">
    <source>
        <dbReference type="ARBA" id="ARBA00023212"/>
    </source>
</evidence>
<dbReference type="SMART" id="SM00252">
    <property type="entry name" value="SH2"/>
    <property type="match status" value="1"/>
</dbReference>
<dbReference type="GO" id="GO:0005856">
    <property type="term" value="C:cytoskeleton"/>
    <property type="evidence" value="ECO:0007669"/>
    <property type="project" value="UniProtKB-SubCell"/>
</dbReference>
<dbReference type="EC" id="3.1.3.86" evidence="6"/>
<feature type="domain" description="SH2" evidence="19">
    <location>
        <begin position="9"/>
        <end position="105"/>
    </location>
</feature>
<dbReference type="EMBL" id="AFYH01080812">
    <property type="status" value="NOT_ANNOTATED_CDS"/>
    <property type="molecule type" value="Genomic_DNA"/>
</dbReference>
<dbReference type="GO" id="GO:0016020">
    <property type="term" value="C:membrane"/>
    <property type="evidence" value="ECO:0007669"/>
    <property type="project" value="UniProtKB-SubCell"/>
</dbReference>
<dbReference type="InterPro" id="IPR057509">
    <property type="entry name" value="C2_SHIP1-2_2nd"/>
</dbReference>